<dbReference type="InterPro" id="IPR019861">
    <property type="entry name" value="PorP/SprF_Bacteroidetes"/>
</dbReference>
<feature type="compositionally biased region" description="Basic and acidic residues" evidence="1">
    <location>
        <begin position="327"/>
        <end position="339"/>
    </location>
</feature>
<accession>A0ABT8RIF6</accession>
<gene>
    <name evidence="3" type="ORF">Q0590_30175</name>
</gene>
<feature type="region of interest" description="Disordered" evidence="1">
    <location>
        <begin position="317"/>
        <end position="407"/>
    </location>
</feature>
<feature type="chain" id="PRO_5046431031" evidence="2">
    <location>
        <begin position="19"/>
        <end position="510"/>
    </location>
</feature>
<comment type="caution">
    <text evidence="3">The sequence shown here is derived from an EMBL/GenBank/DDBJ whole genome shotgun (WGS) entry which is preliminary data.</text>
</comment>
<evidence type="ECO:0000313" key="3">
    <source>
        <dbReference type="EMBL" id="MDO1450580.1"/>
    </source>
</evidence>
<organism evidence="3 4">
    <name type="scientific">Rhodocytophaga aerolata</name>
    <dbReference type="NCBI Taxonomy" id="455078"/>
    <lineage>
        <taxon>Bacteria</taxon>
        <taxon>Pseudomonadati</taxon>
        <taxon>Bacteroidota</taxon>
        <taxon>Cytophagia</taxon>
        <taxon>Cytophagales</taxon>
        <taxon>Rhodocytophagaceae</taxon>
        <taxon>Rhodocytophaga</taxon>
    </lineage>
</organism>
<dbReference type="NCBIfam" id="TIGR03519">
    <property type="entry name" value="T9SS_PorP_fam"/>
    <property type="match status" value="1"/>
</dbReference>
<proteinExistence type="predicted"/>
<name>A0ABT8RIF6_9BACT</name>
<protein>
    <submittedName>
        <fullName evidence="3">Type IX secretion system membrane protein PorP/SprF</fullName>
    </submittedName>
</protein>
<reference evidence="3" key="1">
    <citation type="submission" date="2023-07" db="EMBL/GenBank/DDBJ databases">
        <title>The genome sequence of Rhodocytophaga aerolata KACC 12507.</title>
        <authorList>
            <person name="Zhang X."/>
        </authorList>
    </citation>
    <scope>NUCLEOTIDE SEQUENCE</scope>
    <source>
        <strain evidence="3">KACC 12507</strain>
    </source>
</reference>
<dbReference type="RefSeq" id="WP_302041382.1">
    <property type="nucleotide sequence ID" value="NZ_JAUKPO010000033.1"/>
</dbReference>
<evidence type="ECO:0000313" key="4">
    <source>
        <dbReference type="Proteomes" id="UP001168528"/>
    </source>
</evidence>
<keyword evidence="2" id="KW-0732">Signal</keyword>
<dbReference type="EMBL" id="JAUKPO010000033">
    <property type="protein sequence ID" value="MDO1450580.1"/>
    <property type="molecule type" value="Genomic_DNA"/>
</dbReference>
<feature type="compositionally biased region" description="Polar residues" evidence="1">
    <location>
        <begin position="340"/>
        <end position="357"/>
    </location>
</feature>
<feature type="signal peptide" evidence="2">
    <location>
        <begin position="1"/>
        <end position="18"/>
    </location>
</feature>
<feature type="compositionally biased region" description="Polar residues" evidence="1">
    <location>
        <begin position="371"/>
        <end position="398"/>
    </location>
</feature>
<evidence type="ECO:0000256" key="1">
    <source>
        <dbReference type="SAM" id="MobiDB-lite"/>
    </source>
</evidence>
<keyword evidence="4" id="KW-1185">Reference proteome</keyword>
<sequence>MKKILFLWFLCIQLSAIAQQLPLQSQFFLNPYAYNPAYVGSNGYTEVFMTHRRQWVGIEGAPVTSRISVHLPTKGKLVYGVNLYNDKRGILSTTSSVFTVGYRAQLGKDQFLKAGISGGVGMNGIDISRVENSSDPAIANAVNNAFFFDGNAGVSYQFKHLNIGVSLPKIFSKNMIFADEFNNLEVKRLDHFLFNASYKLSLSRGAVVVEPQVIYQTAEGLPSQFEGAAVVYLKDLIWFGGSYRQNNGPAAFAGVRISNNLRLGYAYETTPTRTIGFSNASHELTLNMRFGPKKEPKKTAILGNNAVARKEVEREKQAFKENNINPEKLKKVEPEKVEKQLSNLPAATNQSTSTHTPAQRIDSTPAKATETGKQNKSIQPTQQTKGQAATPANNVPNTETDESINPIKKYNGEVATKPEEKVAEQKKENKLELTKGHYVVVSAFRIFDNAFKYHEALSDRFMDCQYGYSSKSFYYYTYVFSSQDITKARQERDKLRKLKGFGNTWVLTVE</sequence>
<evidence type="ECO:0000256" key="2">
    <source>
        <dbReference type="SAM" id="SignalP"/>
    </source>
</evidence>
<dbReference type="Proteomes" id="UP001168528">
    <property type="component" value="Unassembled WGS sequence"/>
</dbReference>
<dbReference type="Pfam" id="PF11751">
    <property type="entry name" value="PorP_SprF"/>
    <property type="match status" value="1"/>
</dbReference>